<reference evidence="5 6" key="1">
    <citation type="submission" date="2015-12" db="EMBL/GenBank/DDBJ databases">
        <title>Draft genome of the nematode, Onchocerca flexuosa.</title>
        <authorList>
            <person name="Mitreva M."/>
        </authorList>
    </citation>
    <scope>NUCLEOTIDE SEQUENCE [LARGE SCALE GENOMIC DNA]</scope>
    <source>
        <strain evidence="5">Red Deer</strain>
    </source>
</reference>
<dbReference type="Pfam" id="PF01663">
    <property type="entry name" value="Phosphodiest"/>
    <property type="match status" value="1"/>
</dbReference>
<evidence type="ECO:0000313" key="5">
    <source>
        <dbReference type="EMBL" id="OZC08086.1"/>
    </source>
</evidence>
<keyword evidence="2" id="KW-0325">Glycoprotein</keyword>
<keyword evidence="3" id="KW-0472">Membrane</keyword>
<feature type="transmembrane region" description="Helical" evidence="3">
    <location>
        <begin position="36"/>
        <end position="60"/>
    </location>
</feature>
<dbReference type="AlphaFoldDB" id="A0A238BT84"/>
<evidence type="ECO:0000256" key="3">
    <source>
        <dbReference type="SAM" id="Phobius"/>
    </source>
</evidence>
<dbReference type="GO" id="GO:0046872">
    <property type="term" value="F:metal ion binding"/>
    <property type="evidence" value="ECO:0007669"/>
    <property type="project" value="InterPro"/>
</dbReference>
<dbReference type="InterPro" id="IPR044929">
    <property type="entry name" value="DNA/RNA_non-sp_Endonuclease_sf"/>
</dbReference>
<proteinExistence type="predicted"/>
<keyword evidence="1" id="KW-0378">Hydrolase</keyword>
<dbReference type="PANTHER" id="PTHR10151:SF114">
    <property type="entry name" value="ECTONUCLEOTIDE PYROPHOSPHATASE_PHOSPHODIESTERASE C27A7.3"/>
    <property type="match status" value="1"/>
</dbReference>
<dbReference type="CDD" id="cd16018">
    <property type="entry name" value="Enpp"/>
    <property type="match status" value="1"/>
</dbReference>
<dbReference type="OrthoDB" id="415411at2759"/>
<dbReference type="InterPro" id="IPR017850">
    <property type="entry name" value="Alkaline_phosphatase_core_sf"/>
</dbReference>
<name>A0A238BT84_9BILA</name>
<evidence type="ECO:0000256" key="2">
    <source>
        <dbReference type="ARBA" id="ARBA00023180"/>
    </source>
</evidence>
<dbReference type="EMBL" id="KZ270015">
    <property type="protein sequence ID" value="OZC08086.1"/>
    <property type="molecule type" value="Genomic_DNA"/>
</dbReference>
<evidence type="ECO:0000256" key="1">
    <source>
        <dbReference type="ARBA" id="ARBA00022801"/>
    </source>
</evidence>
<dbReference type="PANTHER" id="PTHR10151">
    <property type="entry name" value="ECTONUCLEOTIDE PYROPHOSPHATASE/PHOSPHODIESTERASE"/>
    <property type="match status" value="1"/>
</dbReference>
<evidence type="ECO:0000259" key="4">
    <source>
        <dbReference type="SMART" id="SM00477"/>
    </source>
</evidence>
<gene>
    <name evidence="5" type="ORF">X798_04877</name>
</gene>
<dbReference type="GO" id="GO:0031674">
    <property type="term" value="C:I band"/>
    <property type="evidence" value="ECO:0007669"/>
    <property type="project" value="TreeGrafter"/>
</dbReference>
<evidence type="ECO:0000313" key="6">
    <source>
        <dbReference type="Proteomes" id="UP000242913"/>
    </source>
</evidence>
<sequence>MVAIEPKVTSPEVYEFKEDISINSVEKNGKLPKSTILAWGIVIPLLIIANIIFGGIYMIARAKFQKDKRMPPDYSDLSVCKRKFNAPPLLIISSDGFRDSYLDQNITPAIQRLINYGTHSKFMIPTFPSKTFPNHYSIATGLYPAWHGIVDNHFYDPQFKAFFKKSTNQSGWFLGEPIWKTAQKAGLKSGVFFWPGRKLPSLWMKYNSSVPFTYRVDTLIKWLKLPDDERPSLIQAYFEEPDLAGHMSGPNSDTVRTAMILMDGMINYLIRRLVEEGIMGCINFILLSDHGMQQMDITKSVVTTNYLGPEFNNIFFPGVVARIEINQTAHSSQNDEDNIINNIISKMECQHGNNYVAYRKDLVPVRFHYAGSPRMGDIIIKGRPGVCIFLTEKEKESYKLLGDHGFDNRLVSMRAIFIAVGPDIAQKREINEFQNIELYNLFTHLLRIDAAPNNGTNGTLFTVLRNPPNFPVTAIDYPPDQCTDQINIKACSSSHDCPLMDDIHHNCPRTLHSFVNAAYDFTGELCSLQLCDAIVYFDKDLQRTVMVEGILKNTMWMQEAKENCIAYIDNVKQTNSCETPKNENFTLISLFGNLDRYSMLDLTRIPVPKDFADGIWQFVLNETVEYLAKYSNLRFFSGAIYDQDGDGVRDSDEIIRKSNPSHLFFVLMWCENNVLISHTLCKDVVFIPYILPVKGRNLNCLKSSEYLYDNTARMRDIELLTGMEFFTNRSIWSDVEAIQLRTLLPERKRHRDDDI</sequence>
<dbReference type="Gene3D" id="3.30.1360.180">
    <property type="match status" value="1"/>
</dbReference>
<dbReference type="GO" id="GO:0016529">
    <property type="term" value="C:sarcoplasmic reticulum"/>
    <property type="evidence" value="ECO:0007669"/>
    <property type="project" value="TreeGrafter"/>
</dbReference>
<keyword evidence="3" id="KW-1133">Transmembrane helix</keyword>
<dbReference type="SUPFAM" id="SSF53649">
    <property type="entry name" value="Alkaline phosphatase-like"/>
    <property type="match status" value="1"/>
</dbReference>
<dbReference type="Gene3D" id="3.40.570.10">
    <property type="entry name" value="Extracellular Endonuclease, subunit A"/>
    <property type="match status" value="1"/>
</dbReference>
<dbReference type="Gene3D" id="3.40.720.10">
    <property type="entry name" value="Alkaline Phosphatase, subunit A"/>
    <property type="match status" value="1"/>
</dbReference>
<feature type="domain" description="ENPP1-3/EXOG-like endonuclease/phosphodiesterase" evidence="4">
    <location>
        <begin position="534"/>
        <end position="732"/>
    </location>
</feature>
<dbReference type="InterPro" id="IPR002591">
    <property type="entry name" value="Phosphodiest/P_Trfase"/>
</dbReference>
<dbReference type="GO" id="GO:0055120">
    <property type="term" value="C:striated muscle dense body"/>
    <property type="evidence" value="ECO:0007669"/>
    <property type="project" value="TreeGrafter"/>
</dbReference>
<accession>A0A238BT84</accession>
<keyword evidence="6" id="KW-1185">Reference proteome</keyword>
<dbReference type="GO" id="GO:0016787">
    <property type="term" value="F:hydrolase activity"/>
    <property type="evidence" value="ECO:0007669"/>
    <property type="project" value="UniProtKB-KW"/>
</dbReference>
<dbReference type="Proteomes" id="UP000242913">
    <property type="component" value="Unassembled WGS sequence"/>
</dbReference>
<keyword evidence="3" id="KW-0812">Transmembrane</keyword>
<organism evidence="5 6">
    <name type="scientific">Onchocerca flexuosa</name>
    <dbReference type="NCBI Taxonomy" id="387005"/>
    <lineage>
        <taxon>Eukaryota</taxon>
        <taxon>Metazoa</taxon>
        <taxon>Ecdysozoa</taxon>
        <taxon>Nematoda</taxon>
        <taxon>Chromadorea</taxon>
        <taxon>Rhabditida</taxon>
        <taxon>Spirurina</taxon>
        <taxon>Spiruromorpha</taxon>
        <taxon>Filarioidea</taxon>
        <taxon>Onchocercidae</taxon>
        <taxon>Onchocerca</taxon>
    </lineage>
</organism>
<dbReference type="SMART" id="SM00477">
    <property type="entry name" value="NUC"/>
    <property type="match status" value="1"/>
</dbReference>
<dbReference type="GO" id="GO:0003676">
    <property type="term" value="F:nucleic acid binding"/>
    <property type="evidence" value="ECO:0007669"/>
    <property type="project" value="InterPro"/>
</dbReference>
<protein>
    <submittedName>
        <fullName evidence="5">Type I phosphodiesterase / nucleotide pyrophosphatase</fullName>
    </submittedName>
</protein>
<dbReference type="InterPro" id="IPR020821">
    <property type="entry name" value="ENPP1-3/EXOG-like_nuc-like"/>
</dbReference>